<keyword evidence="12" id="KW-1185">Reference proteome</keyword>
<evidence type="ECO:0000256" key="5">
    <source>
        <dbReference type="ARBA" id="ARBA00023180"/>
    </source>
</evidence>
<feature type="chain" id="PRO_5032680852" evidence="9">
    <location>
        <begin position="25"/>
        <end position="390"/>
    </location>
</feature>
<keyword evidence="2 9" id="KW-0732">Signal</keyword>
<evidence type="ECO:0000313" key="11">
    <source>
        <dbReference type="EMBL" id="CAD7685265.1"/>
    </source>
</evidence>
<comment type="caution">
    <text evidence="11">The sequence shown here is derived from an EMBL/GenBank/DDBJ whole genome shotgun (WGS) entry which is preliminary data.</text>
</comment>
<dbReference type="FunFam" id="2.40.10.10:FF:000463">
    <property type="match status" value="1"/>
</dbReference>
<proteinExistence type="predicted"/>
<evidence type="ECO:0000259" key="10">
    <source>
        <dbReference type="PROSITE" id="PS50240"/>
    </source>
</evidence>
<sequence length="390" mass="41002">MASPGGRSLGLLLWLLLLPPPLGASSPPSSPPSAPPSSPPSAQPSSPPSSPPSAPPSSPPSAPPSAPPSSPPSSPSSPGGGGGGPEGPGASVWRAAGPPATSRPREAAILSQLVELVPGCGQVTAKILGGEAAEEGKWPWQVSLRINQKHVCGGSLITQQWVLTAGHCILSHFSYTVKMGDRSIYEENTSVVVPIRNVIVHPQLSVIGSIQKDLALLQLLYPVNFSMTIQPICIPQKTFQVEAGTTCWVTGWGRQEEYGSKLVAHILQEVDQDIIHHKRCNEMIQKAMTTNKSVVLEGMICGYKAAGKDSCQGDSGGPLVCKFQDTWVQVGIVSWGFGCGHRNVPGVYMDIASYAEWIVNVMNQAASLYSVVLLIPLLCLVLPLGILMAP</sequence>
<dbReference type="Gene3D" id="2.40.10.10">
    <property type="entry name" value="Trypsin-like serine proteases"/>
    <property type="match status" value="2"/>
</dbReference>
<dbReference type="PROSITE" id="PS00134">
    <property type="entry name" value="TRYPSIN_HIS"/>
    <property type="match status" value="1"/>
</dbReference>
<dbReference type="PROSITE" id="PS50240">
    <property type="entry name" value="TRYPSIN_DOM"/>
    <property type="match status" value="1"/>
</dbReference>
<evidence type="ECO:0000313" key="12">
    <source>
        <dbReference type="Proteomes" id="UP000645828"/>
    </source>
</evidence>
<dbReference type="GO" id="GO:0004252">
    <property type="term" value="F:serine-type endopeptidase activity"/>
    <property type="evidence" value="ECO:0007669"/>
    <property type="project" value="InterPro"/>
</dbReference>
<dbReference type="InterPro" id="IPR001254">
    <property type="entry name" value="Trypsin_dom"/>
</dbReference>
<feature type="domain" description="Peptidase S1" evidence="10">
    <location>
        <begin position="127"/>
        <end position="363"/>
    </location>
</feature>
<dbReference type="PRINTS" id="PR00722">
    <property type="entry name" value="CHYMOTRYPSIN"/>
</dbReference>
<dbReference type="PANTHER" id="PTHR24253:SF159">
    <property type="entry name" value="SERINE PROTEASE 42"/>
    <property type="match status" value="1"/>
</dbReference>
<dbReference type="InterPro" id="IPR043504">
    <property type="entry name" value="Peptidase_S1_PA_chymotrypsin"/>
</dbReference>
<feature type="compositionally biased region" description="Gly residues" evidence="7">
    <location>
        <begin position="78"/>
        <end position="87"/>
    </location>
</feature>
<accession>A0A811Z970</accession>
<keyword evidence="5" id="KW-0325">Glycoprotein</keyword>
<keyword evidence="4" id="KW-1015">Disulfide bond</keyword>
<evidence type="ECO:0000256" key="2">
    <source>
        <dbReference type="ARBA" id="ARBA00022729"/>
    </source>
</evidence>
<keyword evidence="8" id="KW-0472">Membrane</keyword>
<feature type="compositionally biased region" description="Pro residues" evidence="7">
    <location>
        <begin position="19"/>
        <end position="75"/>
    </location>
</feature>
<dbReference type="FunFam" id="2.40.10.10:FF:000004">
    <property type="entry name" value="Tryptase gamma 1"/>
    <property type="match status" value="1"/>
</dbReference>
<dbReference type="InterPro" id="IPR001314">
    <property type="entry name" value="Peptidase_S1A"/>
</dbReference>
<evidence type="ECO:0000256" key="3">
    <source>
        <dbReference type="ARBA" id="ARBA00022801"/>
    </source>
</evidence>
<dbReference type="Proteomes" id="UP000645828">
    <property type="component" value="Unassembled WGS sequence"/>
</dbReference>
<dbReference type="CDD" id="cd00190">
    <property type="entry name" value="Tryp_SPc"/>
    <property type="match status" value="1"/>
</dbReference>
<keyword evidence="8" id="KW-1133">Transmembrane helix</keyword>
<protein>
    <submittedName>
        <fullName evidence="11">(raccoon dog) hypothetical protein</fullName>
    </submittedName>
</protein>
<evidence type="ECO:0000256" key="4">
    <source>
        <dbReference type="ARBA" id="ARBA00023157"/>
    </source>
</evidence>
<dbReference type="PANTHER" id="PTHR24253">
    <property type="entry name" value="TRANSMEMBRANE PROTEASE SERINE"/>
    <property type="match status" value="1"/>
</dbReference>
<dbReference type="SUPFAM" id="SSF50494">
    <property type="entry name" value="Trypsin-like serine proteases"/>
    <property type="match status" value="1"/>
</dbReference>
<dbReference type="EMBL" id="CAJHUB010000760">
    <property type="protein sequence ID" value="CAD7685265.1"/>
    <property type="molecule type" value="Genomic_DNA"/>
</dbReference>
<dbReference type="GO" id="GO:0006508">
    <property type="term" value="P:proteolysis"/>
    <property type="evidence" value="ECO:0007669"/>
    <property type="project" value="UniProtKB-KW"/>
</dbReference>
<dbReference type="AlphaFoldDB" id="A0A811Z970"/>
<dbReference type="Pfam" id="PF00089">
    <property type="entry name" value="Trypsin"/>
    <property type="match status" value="1"/>
</dbReference>
<evidence type="ECO:0000256" key="8">
    <source>
        <dbReference type="SAM" id="Phobius"/>
    </source>
</evidence>
<keyword evidence="1 6" id="KW-0645">Protease</keyword>
<gene>
    <name evidence="11" type="ORF">NYPRO_LOCUS18058</name>
</gene>
<evidence type="ECO:0000256" key="9">
    <source>
        <dbReference type="SAM" id="SignalP"/>
    </source>
</evidence>
<dbReference type="SMART" id="SM00020">
    <property type="entry name" value="Tryp_SPc"/>
    <property type="match status" value="1"/>
</dbReference>
<evidence type="ECO:0000256" key="7">
    <source>
        <dbReference type="SAM" id="MobiDB-lite"/>
    </source>
</evidence>
<dbReference type="InterPro" id="IPR009003">
    <property type="entry name" value="Peptidase_S1_PA"/>
</dbReference>
<feature type="region of interest" description="Disordered" evidence="7">
    <location>
        <begin position="19"/>
        <end position="104"/>
    </location>
</feature>
<keyword evidence="3 6" id="KW-0378">Hydrolase</keyword>
<name>A0A811Z970_NYCPR</name>
<keyword evidence="8" id="KW-0812">Transmembrane</keyword>
<dbReference type="PROSITE" id="PS00135">
    <property type="entry name" value="TRYPSIN_SER"/>
    <property type="match status" value="1"/>
</dbReference>
<dbReference type="InterPro" id="IPR033116">
    <property type="entry name" value="TRYPSIN_SER"/>
</dbReference>
<evidence type="ECO:0000256" key="1">
    <source>
        <dbReference type="ARBA" id="ARBA00022670"/>
    </source>
</evidence>
<keyword evidence="6" id="KW-0720">Serine protease</keyword>
<reference evidence="11" key="1">
    <citation type="submission" date="2020-12" db="EMBL/GenBank/DDBJ databases">
        <authorList>
            <consortium name="Molecular Ecology Group"/>
        </authorList>
    </citation>
    <scope>NUCLEOTIDE SEQUENCE</scope>
    <source>
        <strain evidence="11">TBG_1078</strain>
    </source>
</reference>
<feature type="signal peptide" evidence="9">
    <location>
        <begin position="1"/>
        <end position="24"/>
    </location>
</feature>
<dbReference type="InterPro" id="IPR018114">
    <property type="entry name" value="TRYPSIN_HIS"/>
</dbReference>
<feature type="transmembrane region" description="Helical" evidence="8">
    <location>
        <begin position="368"/>
        <end position="389"/>
    </location>
</feature>
<evidence type="ECO:0000256" key="6">
    <source>
        <dbReference type="RuleBase" id="RU363034"/>
    </source>
</evidence>
<organism evidence="11 12">
    <name type="scientific">Nyctereutes procyonoides</name>
    <name type="common">Raccoon dog</name>
    <name type="synonym">Canis procyonoides</name>
    <dbReference type="NCBI Taxonomy" id="34880"/>
    <lineage>
        <taxon>Eukaryota</taxon>
        <taxon>Metazoa</taxon>
        <taxon>Chordata</taxon>
        <taxon>Craniata</taxon>
        <taxon>Vertebrata</taxon>
        <taxon>Euteleostomi</taxon>
        <taxon>Mammalia</taxon>
        <taxon>Eutheria</taxon>
        <taxon>Laurasiatheria</taxon>
        <taxon>Carnivora</taxon>
        <taxon>Caniformia</taxon>
        <taxon>Canidae</taxon>
        <taxon>Nyctereutes</taxon>
    </lineage>
</organism>